<accession>A0AC35TYP8</accession>
<sequence length="149" mass="17066">MHSIFKEMSFKNGNRQEIEKTRNLRPNSHFIESFARLGDHILRPDQDIFAKTRGNMGVLFSTLYSFERALKTVINGTKPRNQSTSEKAETAYVPTIEEAETAITTNEEASIDITTPEYLSIEPYGLKPNKQRMKIDQSFTNPFIILSSF</sequence>
<dbReference type="WBParaSite" id="RSKR_0000555925.1">
    <property type="protein sequence ID" value="RSKR_0000555925.1"/>
    <property type="gene ID" value="RSKR_0000555925"/>
</dbReference>
<name>A0AC35TYP8_9BILA</name>
<organism evidence="1 2">
    <name type="scientific">Rhabditophanes sp. KR3021</name>
    <dbReference type="NCBI Taxonomy" id="114890"/>
    <lineage>
        <taxon>Eukaryota</taxon>
        <taxon>Metazoa</taxon>
        <taxon>Ecdysozoa</taxon>
        <taxon>Nematoda</taxon>
        <taxon>Chromadorea</taxon>
        <taxon>Rhabditida</taxon>
        <taxon>Tylenchina</taxon>
        <taxon>Panagrolaimomorpha</taxon>
        <taxon>Strongyloidoidea</taxon>
        <taxon>Alloionematidae</taxon>
        <taxon>Rhabditophanes</taxon>
    </lineage>
</organism>
<protein>
    <submittedName>
        <fullName evidence="2">Uncharacterized protein</fullName>
    </submittedName>
</protein>
<dbReference type="Proteomes" id="UP000095286">
    <property type="component" value="Unplaced"/>
</dbReference>
<proteinExistence type="predicted"/>
<reference evidence="2" key="1">
    <citation type="submission" date="2016-11" db="UniProtKB">
        <authorList>
            <consortium name="WormBaseParasite"/>
        </authorList>
    </citation>
    <scope>IDENTIFICATION</scope>
    <source>
        <strain evidence="2">KR3021</strain>
    </source>
</reference>
<evidence type="ECO:0000313" key="2">
    <source>
        <dbReference type="WBParaSite" id="RSKR_0000555925.1"/>
    </source>
</evidence>
<evidence type="ECO:0000313" key="1">
    <source>
        <dbReference type="Proteomes" id="UP000095286"/>
    </source>
</evidence>